<keyword evidence="1" id="KW-1133">Transmembrane helix</keyword>
<feature type="transmembrane region" description="Helical" evidence="1">
    <location>
        <begin position="32"/>
        <end position="51"/>
    </location>
</feature>
<gene>
    <name evidence="2" type="ORF">ERX46_13250</name>
</gene>
<dbReference type="AlphaFoldDB" id="A0A4Q4KIE2"/>
<accession>A0A4Q4KIE2</accession>
<sequence length="59" mass="6510">MKLSKATTLLISGLFLTFLSLSDLDNFSILLHGFFLLIGLTAIVMSVIVHVKSRNETDN</sequence>
<evidence type="ECO:0000256" key="1">
    <source>
        <dbReference type="SAM" id="Phobius"/>
    </source>
</evidence>
<keyword evidence="1" id="KW-0812">Transmembrane</keyword>
<name>A0A4Q4KIE2_9FLAO</name>
<dbReference type="Proteomes" id="UP000293952">
    <property type="component" value="Unassembled WGS sequence"/>
</dbReference>
<evidence type="ECO:0000313" key="3">
    <source>
        <dbReference type="Proteomes" id="UP000293952"/>
    </source>
</evidence>
<proteinExistence type="predicted"/>
<protein>
    <submittedName>
        <fullName evidence="2">Uncharacterized protein</fullName>
    </submittedName>
</protein>
<comment type="caution">
    <text evidence="2">The sequence shown here is derived from an EMBL/GenBank/DDBJ whole genome shotgun (WGS) entry which is preliminary data.</text>
</comment>
<evidence type="ECO:0000313" key="2">
    <source>
        <dbReference type="EMBL" id="RYM33011.1"/>
    </source>
</evidence>
<organism evidence="2 3">
    <name type="scientific">Brumimicrobium glaciale</name>
    <dbReference type="NCBI Taxonomy" id="200475"/>
    <lineage>
        <taxon>Bacteria</taxon>
        <taxon>Pseudomonadati</taxon>
        <taxon>Bacteroidota</taxon>
        <taxon>Flavobacteriia</taxon>
        <taxon>Flavobacteriales</taxon>
        <taxon>Crocinitomicaceae</taxon>
        <taxon>Brumimicrobium</taxon>
    </lineage>
</organism>
<dbReference type="EMBL" id="SETE01000005">
    <property type="protein sequence ID" value="RYM33011.1"/>
    <property type="molecule type" value="Genomic_DNA"/>
</dbReference>
<keyword evidence="3" id="KW-1185">Reference proteome</keyword>
<reference evidence="2 3" key="1">
    <citation type="submission" date="2019-02" db="EMBL/GenBank/DDBJ databases">
        <title>Genome sequence of the sea-ice species Brumimicrobium glaciale.</title>
        <authorList>
            <person name="Bowman J.P."/>
        </authorList>
    </citation>
    <scope>NUCLEOTIDE SEQUENCE [LARGE SCALE GENOMIC DNA]</scope>
    <source>
        <strain evidence="2 3">IC156</strain>
    </source>
</reference>
<dbReference type="RefSeq" id="WP_130094348.1">
    <property type="nucleotide sequence ID" value="NZ_SETE01000005.1"/>
</dbReference>
<keyword evidence="1" id="KW-0472">Membrane</keyword>